<evidence type="ECO:0000313" key="2">
    <source>
        <dbReference type="Proteomes" id="UP000053758"/>
    </source>
</evidence>
<evidence type="ECO:0000313" key="1">
    <source>
        <dbReference type="EMBL" id="GAK68201.1"/>
    </source>
</evidence>
<dbReference type="GeneID" id="26307248"/>
<dbReference type="EMBL" id="DF830117">
    <property type="protein sequence ID" value="GAK68201.1"/>
    <property type="molecule type" value="Genomic_DNA"/>
</dbReference>
<reference evidence="2" key="1">
    <citation type="journal article" date="2014" name="Genome Announc.">
        <title>Draft Genome Sequence of the Yeast Pseudozyma antarctica Type Strain JCM10317, a Producer of the Glycolipid Biosurfactants, Mannosylerythritol Lipids.</title>
        <authorList>
            <person name="Saika A."/>
            <person name="Koike H."/>
            <person name="Hori T."/>
            <person name="Fukuoka T."/>
            <person name="Sato S."/>
            <person name="Habe H."/>
            <person name="Kitamoto D."/>
            <person name="Morita T."/>
        </authorList>
    </citation>
    <scope>NUCLEOTIDE SEQUENCE [LARGE SCALE GENOMIC DNA]</scope>
    <source>
        <strain evidence="2">JCM 10317</strain>
    </source>
</reference>
<dbReference type="AlphaFoldDB" id="A0A081CNF5"/>
<keyword evidence="2" id="KW-1185">Reference proteome</keyword>
<protein>
    <submittedName>
        <fullName evidence="1">Uncharacterized protein</fullName>
    </submittedName>
</protein>
<name>A0A081CNF5_PSEA2</name>
<dbReference type="RefSeq" id="XP_014653604.1">
    <property type="nucleotide sequence ID" value="XM_014798118.1"/>
</dbReference>
<sequence>MSASSPHYSFVPDPHTAQYLAMDARTNDRSPSPGRKFWPFNRSRSSSPNTQQQLHVDTSFNSTRSRRSSNNSPGVSPSGSASSFVVRSVVRNPGGVSMPGSPANDTAQPFFGQSNSPARRMTLEDSDDEQPQHSQLQYRRSKSKPLGAAPASLGVPPGGPGGGVGYGTAHSSNDGRPEAAGAQPSPYHRPASPSASIKAGEFNRANQRGRSPRKSVSAASASDHDPRSASAHSATSAKKPVARITAGPKSLAQQQHEMQHARLEQSSRGPSPAAGPRQAGLAGPRQFPVAAPAGFGLPPMQPPQMPHAHDARDESPSRSRRFSFGIGRTRKDSVDPAAPLDGLPSPVDIPYGRSPHSPLRFDAGADTDYSRANSPFGSVSPARVAGSPNSSGFINTLTGRQSSAEHTQSGDVPRSCSPGGGSHLAGKWFKGVFGRSPRADERDAYADGVVPYPARDAEDEAAVAQKMASMRQARHIVDQERQQWMNAQTPTRAAEFRPRQVVDGDDRDEDAALEHELGRKKSPPGRKPVPAYLPGATVESTPAAEVDEPLTPAQRIIHETRSKQLAREQIEAQRKQASDQQAQLRQTRHTEVAPATPPKSNSATRGHGERFPSGAHQLTREPARAAHPAGGVSTLSPGSGPMPAEMGLRDALQEMMVRFYRFERYSVPLIRALEQRLGDIERDAMLASNPHARGSVGSASSAHSAEMDRWVSQMTGLMKHEVGQLKAATREISEARELVAHVARTSPQEAGKQGAAVPVSTSMSSFGSIHAVTPSASVQPMPAVVESPTKARQTNVSSSTFESAVPRAGAGVAGVRNLVLPAGAKPALDKDEGKHSTPSPTKAIFGFASESVREREARERSVSPNGRPRFTSVLGQPLVHGRLSPGPTSPSAEAGMKRDVSVEDRLKALVDGTSTRSRSSSFASAAPATPSNAEEEDDDSGAADITAALAAIEATSHSKKPSTHTLDTLREPVAVTKSASHSSSGSVEEPLTPPLEDAPSNSAGASPVKTRALSYLSTAAGMDEPKPTPAAVASGRISPNKLFAHKFAATASTASAHSSHSANSTSSPSAKLGLVEKKRFTLGAPVSPVSSGRLSRTPSATFEDTAAAAPTSAAFSALAKVKPVGHTATLRERVAFFDTAK</sequence>
<dbReference type="HOGENOM" id="CLU_008846_0_0_1"/>
<dbReference type="Proteomes" id="UP000053758">
    <property type="component" value="Unassembled WGS sequence"/>
</dbReference>
<dbReference type="OrthoDB" id="3362023at2759"/>
<proteinExistence type="predicted"/>
<gene>
    <name evidence="1" type="ORF">PAN0_050d6437</name>
</gene>
<organism evidence="1 2">
    <name type="scientific">Pseudozyma antarctica</name>
    <name type="common">Yeast</name>
    <name type="synonym">Candida antarctica</name>
    <dbReference type="NCBI Taxonomy" id="84753"/>
    <lineage>
        <taxon>Eukaryota</taxon>
        <taxon>Fungi</taxon>
        <taxon>Dikarya</taxon>
        <taxon>Basidiomycota</taxon>
        <taxon>Ustilaginomycotina</taxon>
        <taxon>Ustilaginomycetes</taxon>
        <taxon>Ustilaginales</taxon>
        <taxon>Ustilaginaceae</taxon>
        <taxon>Moesziomyces</taxon>
    </lineage>
</organism>
<accession>A0A081CNF5</accession>